<dbReference type="SUPFAM" id="SSF103506">
    <property type="entry name" value="Mitochondrial carrier"/>
    <property type="match status" value="1"/>
</dbReference>
<dbReference type="InterPro" id="IPR018108">
    <property type="entry name" value="MCP_transmembrane"/>
</dbReference>
<proteinExistence type="inferred from homology"/>
<dbReference type="Pfam" id="PF00153">
    <property type="entry name" value="Mito_carr"/>
    <property type="match status" value="3"/>
</dbReference>
<dbReference type="PANTHER" id="PTHR46356:SF1">
    <property type="entry name" value="MITOCHONDRIAL 2-OXODICARBOXYLATE CARRIER"/>
    <property type="match status" value="1"/>
</dbReference>
<evidence type="ECO:0000256" key="11">
    <source>
        <dbReference type="RuleBase" id="RU000488"/>
    </source>
</evidence>
<feature type="transmembrane region" description="Helical" evidence="12">
    <location>
        <begin position="357"/>
        <end position="378"/>
    </location>
</feature>
<evidence type="ECO:0000256" key="10">
    <source>
        <dbReference type="PROSITE-ProRule" id="PRU00282"/>
    </source>
</evidence>
<name>A0A9Q3CD36_9BASI</name>
<sequence length="389" mass="42715">MDVGVLCRRDVIVQFKSVDPSLHNPHSNLALGLTHILCSGQGRVPSCWRIFHRVTSIWTRFIDFLVSALALVLVLSTSHFAMPQSSVPAPEPLPFIYTFAAGATAGVTELLCLYPLDVVKTRIQLQGKIPIPGQESYNGMVDCFQKIIKTEGFGRLYRGLVPPLMLEAPKRAVKFAANDFWGKTFKELTGAEKLNQNLSLLTGMSAGATESVVVVPFELVKIRLQDRNSTYKGPWDVVLKTIKTQGILGLYGGLESTFWRHVWWNGGYFASIFKVKALMPKSESKGREILNNFISGSIGGFIGTALNTPFDVVKSRIQNAVSVPGQTPKYGWTYPAILTIAKEEGVSALYKGFLPKVLRLAPGGGVLLVVVEVVTGFFRRQLGPPYLLA</sequence>
<feature type="repeat" description="Solcar" evidence="10">
    <location>
        <begin position="93"/>
        <end position="184"/>
    </location>
</feature>
<feature type="repeat" description="Solcar" evidence="10">
    <location>
        <begin position="194"/>
        <end position="278"/>
    </location>
</feature>
<evidence type="ECO:0008006" key="15">
    <source>
        <dbReference type="Google" id="ProtNLM"/>
    </source>
</evidence>
<dbReference type="AlphaFoldDB" id="A0A9Q3CD36"/>
<dbReference type="EMBL" id="AVOT02005946">
    <property type="protein sequence ID" value="MBW0480375.1"/>
    <property type="molecule type" value="Genomic_DNA"/>
</dbReference>
<protein>
    <recommendedName>
        <fullName evidence="15">Mitochondrial 2-oxodicarboxylate carrier</fullName>
    </recommendedName>
</protein>
<dbReference type="GO" id="GO:0006839">
    <property type="term" value="P:mitochondrial transport"/>
    <property type="evidence" value="ECO:0007669"/>
    <property type="project" value="UniProtKB-ARBA"/>
</dbReference>
<evidence type="ECO:0000256" key="4">
    <source>
        <dbReference type="ARBA" id="ARBA00022692"/>
    </source>
</evidence>
<evidence type="ECO:0000256" key="5">
    <source>
        <dbReference type="ARBA" id="ARBA00022737"/>
    </source>
</evidence>
<accession>A0A9Q3CD36</accession>
<keyword evidence="3 11" id="KW-0813">Transport</keyword>
<evidence type="ECO:0000256" key="1">
    <source>
        <dbReference type="ARBA" id="ARBA00004448"/>
    </source>
</evidence>
<dbReference type="InterPro" id="IPR023395">
    <property type="entry name" value="MCP_dom_sf"/>
</dbReference>
<organism evidence="13 14">
    <name type="scientific">Austropuccinia psidii MF-1</name>
    <dbReference type="NCBI Taxonomy" id="1389203"/>
    <lineage>
        <taxon>Eukaryota</taxon>
        <taxon>Fungi</taxon>
        <taxon>Dikarya</taxon>
        <taxon>Basidiomycota</taxon>
        <taxon>Pucciniomycotina</taxon>
        <taxon>Pucciniomycetes</taxon>
        <taxon>Pucciniales</taxon>
        <taxon>Sphaerophragmiaceae</taxon>
        <taxon>Austropuccinia</taxon>
    </lineage>
</organism>
<dbReference type="OrthoDB" id="434783at2759"/>
<dbReference type="Gene3D" id="1.50.40.10">
    <property type="entry name" value="Mitochondrial carrier domain"/>
    <property type="match status" value="1"/>
</dbReference>
<gene>
    <name evidence="13" type="ORF">O181_020090</name>
</gene>
<evidence type="ECO:0000313" key="14">
    <source>
        <dbReference type="Proteomes" id="UP000765509"/>
    </source>
</evidence>
<dbReference type="InterPro" id="IPR051752">
    <property type="entry name" value="Mito_2-oxodicarb_carrier"/>
</dbReference>
<feature type="transmembrane region" description="Helical" evidence="12">
    <location>
        <begin position="94"/>
        <end position="116"/>
    </location>
</feature>
<evidence type="ECO:0000256" key="2">
    <source>
        <dbReference type="ARBA" id="ARBA00006375"/>
    </source>
</evidence>
<keyword evidence="6" id="KW-0999">Mitochondrion inner membrane</keyword>
<reference evidence="13" key="1">
    <citation type="submission" date="2021-03" db="EMBL/GenBank/DDBJ databases">
        <title>Draft genome sequence of rust myrtle Austropuccinia psidii MF-1, a brazilian biotype.</title>
        <authorList>
            <person name="Quecine M.C."/>
            <person name="Pachon D.M.R."/>
            <person name="Bonatelli M.L."/>
            <person name="Correr F.H."/>
            <person name="Franceschini L.M."/>
            <person name="Leite T.F."/>
            <person name="Margarido G.R.A."/>
            <person name="Almeida C.A."/>
            <person name="Ferrarezi J.A."/>
            <person name="Labate C.A."/>
        </authorList>
    </citation>
    <scope>NUCLEOTIDE SEQUENCE</scope>
    <source>
        <strain evidence="13">MF-1</strain>
    </source>
</reference>
<feature type="repeat" description="Solcar" evidence="10">
    <location>
        <begin position="287"/>
        <end position="377"/>
    </location>
</feature>
<comment type="caution">
    <text evidence="13">The sequence shown here is derived from an EMBL/GenBank/DDBJ whole genome shotgun (WGS) entry which is preliminary data.</text>
</comment>
<evidence type="ECO:0000313" key="13">
    <source>
        <dbReference type="EMBL" id="MBW0480375.1"/>
    </source>
</evidence>
<dbReference type="FunFam" id="1.50.40.10:FF:000034">
    <property type="entry name" value="Mitochondrial 2-oxodicarboxylate carrier"/>
    <property type="match status" value="1"/>
</dbReference>
<dbReference type="Proteomes" id="UP000765509">
    <property type="component" value="Unassembled WGS sequence"/>
</dbReference>
<comment type="subcellular location">
    <subcellularLocation>
        <location evidence="1">Mitochondrion inner membrane</location>
        <topology evidence="1">Multi-pass membrane protein</topology>
    </subcellularLocation>
</comment>
<keyword evidence="4 10" id="KW-0812">Transmembrane</keyword>
<comment type="similarity">
    <text evidence="2 11">Belongs to the mitochondrial carrier (TC 2.A.29) family.</text>
</comment>
<keyword evidence="5" id="KW-0677">Repeat</keyword>
<evidence type="ECO:0000256" key="6">
    <source>
        <dbReference type="ARBA" id="ARBA00022792"/>
    </source>
</evidence>
<dbReference type="GO" id="GO:0005310">
    <property type="term" value="F:dicarboxylic acid transmembrane transporter activity"/>
    <property type="evidence" value="ECO:0007669"/>
    <property type="project" value="UniProtKB-ARBA"/>
</dbReference>
<keyword evidence="7 12" id="KW-1133">Transmembrane helix</keyword>
<evidence type="ECO:0000256" key="3">
    <source>
        <dbReference type="ARBA" id="ARBA00022448"/>
    </source>
</evidence>
<keyword evidence="9 10" id="KW-0472">Membrane</keyword>
<feature type="transmembrane region" description="Helical" evidence="12">
    <location>
        <begin position="61"/>
        <end position="82"/>
    </location>
</feature>
<dbReference type="PROSITE" id="PS50920">
    <property type="entry name" value="SOLCAR"/>
    <property type="match status" value="3"/>
</dbReference>
<dbReference type="GO" id="GO:0005743">
    <property type="term" value="C:mitochondrial inner membrane"/>
    <property type="evidence" value="ECO:0007669"/>
    <property type="project" value="UniProtKB-SubCell"/>
</dbReference>
<evidence type="ECO:0000256" key="7">
    <source>
        <dbReference type="ARBA" id="ARBA00022989"/>
    </source>
</evidence>
<evidence type="ECO:0000256" key="8">
    <source>
        <dbReference type="ARBA" id="ARBA00023128"/>
    </source>
</evidence>
<evidence type="ECO:0000256" key="9">
    <source>
        <dbReference type="ARBA" id="ARBA00023136"/>
    </source>
</evidence>
<evidence type="ECO:0000256" key="12">
    <source>
        <dbReference type="SAM" id="Phobius"/>
    </source>
</evidence>
<keyword evidence="8" id="KW-0496">Mitochondrion</keyword>
<dbReference type="PANTHER" id="PTHR46356">
    <property type="entry name" value="MITOCHONDRIAL 2-OXODICARBOXYLATE CARRIER"/>
    <property type="match status" value="1"/>
</dbReference>
<keyword evidence="14" id="KW-1185">Reference proteome</keyword>